<evidence type="ECO:0000256" key="1">
    <source>
        <dbReference type="SAM" id="Coils"/>
    </source>
</evidence>
<evidence type="ECO:0000313" key="4">
    <source>
        <dbReference type="Proteomes" id="UP000307440"/>
    </source>
</evidence>
<dbReference type="Proteomes" id="UP000307440">
    <property type="component" value="Unassembled WGS sequence"/>
</dbReference>
<proteinExistence type="predicted"/>
<feature type="coiled-coil region" evidence="1">
    <location>
        <begin position="120"/>
        <end position="147"/>
    </location>
</feature>
<keyword evidence="1" id="KW-0175">Coiled coil</keyword>
<sequence>MSQPHSSPIQTFSPVPPSSAQPATVPNKIDIKSSQEKPPSSVKSTVSARSETCTKEKKTGRYKGALEKPFPSFNSQSEIIQPFQDDRASDRHFEQELARRLIDLMLETHAWSAARPRIERQEEERKLETELTKIAELEQSQEETRQRLVAFIHSVQSAIMALKAPLRRL</sequence>
<protein>
    <submittedName>
        <fullName evidence="3">Uncharacterized protein</fullName>
    </submittedName>
</protein>
<feature type="compositionally biased region" description="Polar residues" evidence="2">
    <location>
        <begin position="36"/>
        <end position="51"/>
    </location>
</feature>
<evidence type="ECO:0000313" key="3">
    <source>
        <dbReference type="EMBL" id="TFK26605.1"/>
    </source>
</evidence>
<keyword evidence="4" id="KW-1185">Reference proteome</keyword>
<gene>
    <name evidence="3" type="ORF">FA15DRAFT_654275</name>
</gene>
<feature type="compositionally biased region" description="Polar residues" evidence="2">
    <location>
        <begin position="1"/>
        <end position="13"/>
    </location>
</feature>
<dbReference type="AlphaFoldDB" id="A0A5C3L1K7"/>
<feature type="region of interest" description="Disordered" evidence="2">
    <location>
        <begin position="1"/>
        <end position="77"/>
    </location>
</feature>
<dbReference type="OrthoDB" id="3224400at2759"/>
<organism evidence="3 4">
    <name type="scientific">Coprinopsis marcescibilis</name>
    <name type="common">Agaric fungus</name>
    <name type="synonym">Psathyrella marcescibilis</name>
    <dbReference type="NCBI Taxonomy" id="230819"/>
    <lineage>
        <taxon>Eukaryota</taxon>
        <taxon>Fungi</taxon>
        <taxon>Dikarya</taxon>
        <taxon>Basidiomycota</taxon>
        <taxon>Agaricomycotina</taxon>
        <taxon>Agaricomycetes</taxon>
        <taxon>Agaricomycetidae</taxon>
        <taxon>Agaricales</taxon>
        <taxon>Agaricineae</taxon>
        <taxon>Psathyrellaceae</taxon>
        <taxon>Coprinopsis</taxon>
    </lineage>
</organism>
<reference evidence="3 4" key="1">
    <citation type="journal article" date="2019" name="Nat. Ecol. Evol.">
        <title>Megaphylogeny resolves global patterns of mushroom evolution.</title>
        <authorList>
            <person name="Varga T."/>
            <person name="Krizsan K."/>
            <person name="Foldi C."/>
            <person name="Dima B."/>
            <person name="Sanchez-Garcia M."/>
            <person name="Sanchez-Ramirez S."/>
            <person name="Szollosi G.J."/>
            <person name="Szarkandi J.G."/>
            <person name="Papp V."/>
            <person name="Albert L."/>
            <person name="Andreopoulos W."/>
            <person name="Angelini C."/>
            <person name="Antonin V."/>
            <person name="Barry K.W."/>
            <person name="Bougher N.L."/>
            <person name="Buchanan P."/>
            <person name="Buyck B."/>
            <person name="Bense V."/>
            <person name="Catcheside P."/>
            <person name="Chovatia M."/>
            <person name="Cooper J."/>
            <person name="Damon W."/>
            <person name="Desjardin D."/>
            <person name="Finy P."/>
            <person name="Geml J."/>
            <person name="Haridas S."/>
            <person name="Hughes K."/>
            <person name="Justo A."/>
            <person name="Karasinski D."/>
            <person name="Kautmanova I."/>
            <person name="Kiss B."/>
            <person name="Kocsube S."/>
            <person name="Kotiranta H."/>
            <person name="LaButti K.M."/>
            <person name="Lechner B.E."/>
            <person name="Liimatainen K."/>
            <person name="Lipzen A."/>
            <person name="Lukacs Z."/>
            <person name="Mihaltcheva S."/>
            <person name="Morgado L.N."/>
            <person name="Niskanen T."/>
            <person name="Noordeloos M.E."/>
            <person name="Ohm R.A."/>
            <person name="Ortiz-Santana B."/>
            <person name="Ovrebo C."/>
            <person name="Racz N."/>
            <person name="Riley R."/>
            <person name="Savchenko A."/>
            <person name="Shiryaev A."/>
            <person name="Soop K."/>
            <person name="Spirin V."/>
            <person name="Szebenyi C."/>
            <person name="Tomsovsky M."/>
            <person name="Tulloss R.E."/>
            <person name="Uehling J."/>
            <person name="Grigoriev I.V."/>
            <person name="Vagvolgyi C."/>
            <person name="Papp T."/>
            <person name="Martin F.M."/>
            <person name="Miettinen O."/>
            <person name="Hibbett D.S."/>
            <person name="Nagy L.G."/>
        </authorList>
    </citation>
    <scope>NUCLEOTIDE SEQUENCE [LARGE SCALE GENOMIC DNA]</scope>
    <source>
        <strain evidence="3 4">CBS 121175</strain>
    </source>
</reference>
<dbReference type="STRING" id="230819.A0A5C3L1K7"/>
<name>A0A5C3L1K7_COPMA</name>
<accession>A0A5C3L1K7</accession>
<evidence type="ECO:0000256" key="2">
    <source>
        <dbReference type="SAM" id="MobiDB-lite"/>
    </source>
</evidence>
<dbReference type="EMBL" id="ML210173">
    <property type="protein sequence ID" value="TFK26605.1"/>
    <property type="molecule type" value="Genomic_DNA"/>
</dbReference>